<dbReference type="InterPro" id="IPR036322">
    <property type="entry name" value="WD40_repeat_dom_sf"/>
</dbReference>
<protein>
    <submittedName>
        <fullName evidence="3">Protein cortex</fullName>
    </submittedName>
</protein>
<dbReference type="GO" id="GO:1905786">
    <property type="term" value="P:positive regulation of anaphase-promoting complex-dependent catabolic process"/>
    <property type="evidence" value="ECO:0007669"/>
    <property type="project" value="TreeGrafter"/>
</dbReference>
<dbReference type="InterPro" id="IPR033010">
    <property type="entry name" value="Cdc20/Fizzy"/>
</dbReference>
<evidence type="ECO:0000313" key="3">
    <source>
        <dbReference type="EMBL" id="EFN75770.1"/>
    </source>
</evidence>
<dbReference type="PANTHER" id="PTHR19918">
    <property type="entry name" value="CELL DIVISION CYCLE 20 CDC20 FIZZY -RELATED"/>
    <property type="match status" value="1"/>
</dbReference>
<evidence type="ECO:0000256" key="2">
    <source>
        <dbReference type="ARBA" id="ARBA00022737"/>
    </source>
</evidence>
<reference evidence="3 4" key="1">
    <citation type="journal article" date="2010" name="Science">
        <title>Genomic comparison of the ants Camponotus floridanus and Harpegnathos saltator.</title>
        <authorList>
            <person name="Bonasio R."/>
            <person name="Zhang G."/>
            <person name="Ye C."/>
            <person name="Mutti N.S."/>
            <person name="Fang X."/>
            <person name="Qin N."/>
            <person name="Donahue G."/>
            <person name="Yang P."/>
            <person name="Li Q."/>
            <person name="Li C."/>
            <person name="Zhang P."/>
            <person name="Huang Z."/>
            <person name="Berger S.L."/>
            <person name="Reinberg D."/>
            <person name="Wang J."/>
            <person name="Liebig J."/>
        </authorList>
    </citation>
    <scope>NUCLEOTIDE SEQUENCE [LARGE SCALE GENOMIC DNA]</scope>
    <source>
        <strain evidence="3 4">R22 G/1</strain>
    </source>
</reference>
<dbReference type="AlphaFoldDB" id="E2C8P0"/>
<dbReference type="FunCoup" id="E2C8P0">
    <property type="interactions" value="45"/>
</dbReference>
<dbReference type="SMART" id="SM00320">
    <property type="entry name" value="WD40"/>
    <property type="match status" value="3"/>
</dbReference>
<dbReference type="GO" id="GO:0010997">
    <property type="term" value="F:anaphase-promoting complex binding"/>
    <property type="evidence" value="ECO:0007669"/>
    <property type="project" value="InterPro"/>
</dbReference>
<evidence type="ECO:0000313" key="4">
    <source>
        <dbReference type="Proteomes" id="UP000008237"/>
    </source>
</evidence>
<dbReference type="OrthoDB" id="10263272at2759"/>
<evidence type="ECO:0000256" key="1">
    <source>
        <dbReference type="ARBA" id="ARBA00022574"/>
    </source>
</evidence>
<gene>
    <name evidence="3" type="ORF">EAI_09774</name>
</gene>
<dbReference type="STRING" id="610380.E2C8P0"/>
<dbReference type="GO" id="GO:1990757">
    <property type="term" value="F:ubiquitin ligase activator activity"/>
    <property type="evidence" value="ECO:0007669"/>
    <property type="project" value="TreeGrafter"/>
</dbReference>
<dbReference type="Proteomes" id="UP000008237">
    <property type="component" value="Unassembled WGS sequence"/>
</dbReference>
<dbReference type="InterPro" id="IPR015943">
    <property type="entry name" value="WD40/YVTN_repeat-like_dom_sf"/>
</dbReference>
<dbReference type="InterPro" id="IPR001680">
    <property type="entry name" value="WD40_rpt"/>
</dbReference>
<dbReference type="SUPFAM" id="SSF50978">
    <property type="entry name" value="WD40 repeat-like"/>
    <property type="match status" value="1"/>
</dbReference>
<proteinExistence type="predicted"/>
<dbReference type="GO" id="GO:0031145">
    <property type="term" value="P:anaphase-promoting complex-dependent catabolic process"/>
    <property type="evidence" value="ECO:0007669"/>
    <property type="project" value="TreeGrafter"/>
</dbReference>
<keyword evidence="1" id="KW-0853">WD repeat</keyword>
<dbReference type="OMA" id="NEMPELC"/>
<organism evidence="4">
    <name type="scientific">Harpegnathos saltator</name>
    <name type="common">Jerdon's jumping ant</name>
    <dbReference type="NCBI Taxonomy" id="610380"/>
    <lineage>
        <taxon>Eukaryota</taxon>
        <taxon>Metazoa</taxon>
        <taxon>Ecdysozoa</taxon>
        <taxon>Arthropoda</taxon>
        <taxon>Hexapoda</taxon>
        <taxon>Insecta</taxon>
        <taxon>Pterygota</taxon>
        <taxon>Neoptera</taxon>
        <taxon>Endopterygota</taxon>
        <taxon>Hymenoptera</taxon>
        <taxon>Apocrita</taxon>
        <taxon>Aculeata</taxon>
        <taxon>Formicoidea</taxon>
        <taxon>Formicidae</taxon>
        <taxon>Ponerinae</taxon>
        <taxon>Ponerini</taxon>
        <taxon>Harpegnathos</taxon>
    </lineage>
</organism>
<name>E2C8P0_HARSA</name>
<dbReference type="GO" id="GO:0005680">
    <property type="term" value="C:anaphase-promoting complex"/>
    <property type="evidence" value="ECO:0007669"/>
    <property type="project" value="TreeGrafter"/>
</dbReference>
<keyword evidence="4" id="KW-1185">Reference proteome</keyword>
<dbReference type="Gene3D" id="2.130.10.10">
    <property type="entry name" value="YVTN repeat-like/Quinoprotein amine dehydrogenase"/>
    <property type="match status" value="1"/>
</dbReference>
<dbReference type="Pfam" id="PF00400">
    <property type="entry name" value="WD40"/>
    <property type="match status" value="1"/>
</dbReference>
<dbReference type="PANTHER" id="PTHR19918:SF52">
    <property type="entry name" value="PROTEIN CORTEX"/>
    <property type="match status" value="1"/>
</dbReference>
<sequence length="513" mass="58426">MLLINFLQINPRLWFLPSISHQATADESRERCHTQDLCMAKPDDGKTVRVRPGLPIVRRIYPGDRFIPRRHGYNFQAASYHLSTRQLDDSENKREIDYCKQVELLDVTYQREAMRAMMMSQECVPGLSQRRILQTSVELCPRGSNNSATQGRSESETKGKWKCAPRKKRLIKSAEKMLSLSADQSTLSSIIARPIDWSCMDVFVVGCQNGLTIYDSNGTMLDTLLSDIPSVVKWSNDGVKIACTFPSSKELRLYDSQKKKFLWSVPCFCSFHTFVASSCRNCCICWSHDDRLIVTSCSGTLSVLQSSTGKVLQRKHAHFSNIMTLNFSSNFKYLVSTAKDNCVRIHTWPNLTDWYNIEFPTFVKAVAWHPEKSGLLCIGGSKDASLSLWNVNTYAMIDYLPAKFQGCVENLAWNKLSGELLVHWSYAVGRKRHSVFPILANFERVVDAIPLDKDEQLSFLKFNAAHKQLVTCCNDVFSIWNFFGDEKPPGTQCRPLYSTAKVRGDIVRSNWIR</sequence>
<keyword evidence="2" id="KW-0677">Repeat</keyword>
<dbReference type="InParanoid" id="E2C8P0"/>
<dbReference type="EMBL" id="GL453666">
    <property type="protein sequence ID" value="EFN75770.1"/>
    <property type="molecule type" value="Genomic_DNA"/>
</dbReference>
<accession>E2C8P0</accession>